<accession>A0AAW1UXG3</accession>
<evidence type="ECO:0000313" key="2">
    <source>
        <dbReference type="Proteomes" id="UP001431783"/>
    </source>
</evidence>
<reference evidence="1 2" key="1">
    <citation type="submission" date="2023-03" db="EMBL/GenBank/DDBJ databases">
        <title>Genome insight into feeding habits of ladybird beetles.</title>
        <authorList>
            <person name="Li H.-S."/>
            <person name="Huang Y.-H."/>
            <person name="Pang H."/>
        </authorList>
    </citation>
    <scope>NUCLEOTIDE SEQUENCE [LARGE SCALE GENOMIC DNA]</scope>
    <source>
        <strain evidence="1">SYSU_2023b</strain>
        <tissue evidence="1">Whole body</tissue>
    </source>
</reference>
<proteinExistence type="predicted"/>
<dbReference type="AlphaFoldDB" id="A0AAW1UXG3"/>
<protein>
    <submittedName>
        <fullName evidence="1">Uncharacterized protein</fullName>
    </submittedName>
</protein>
<name>A0AAW1UXG3_9CUCU</name>
<keyword evidence="2" id="KW-1185">Reference proteome</keyword>
<dbReference type="Proteomes" id="UP001431783">
    <property type="component" value="Unassembled WGS sequence"/>
</dbReference>
<dbReference type="EMBL" id="JARQZJ010000097">
    <property type="protein sequence ID" value="KAK9885810.1"/>
    <property type="molecule type" value="Genomic_DNA"/>
</dbReference>
<comment type="caution">
    <text evidence="1">The sequence shown here is derived from an EMBL/GenBank/DDBJ whole genome shotgun (WGS) entry which is preliminary data.</text>
</comment>
<gene>
    <name evidence="1" type="ORF">WA026_013681</name>
</gene>
<organism evidence="1 2">
    <name type="scientific">Henosepilachna vigintioctopunctata</name>
    <dbReference type="NCBI Taxonomy" id="420089"/>
    <lineage>
        <taxon>Eukaryota</taxon>
        <taxon>Metazoa</taxon>
        <taxon>Ecdysozoa</taxon>
        <taxon>Arthropoda</taxon>
        <taxon>Hexapoda</taxon>
        <taxon>Insecta</taxon>
        <taxon>Pterygota</taxon>
        <taxon>Neoptera</taxon>
        <taxon>Endopterygota</taxon>
        <taxon>Coleoptera</taxon>
        <taxon>Polyphaga</taxon>
        <taxon>Cucujiformia</taxon>
        <taxon>Coccinelloidea</taxon>
        <taxon>Coccinellidae</taxon>
        <taxon>Epilachninae</taxon>
        <taxon>Epilachnini</taxon>
        <taxon>Henosepilachna</taxon>
    </lineage>
</organism>
<evidence type="ECO:0000313" key="1">
    <source>
        <dbReference type="EMBL" id="KAK9885810.1"/>
    </source>
</evidence>
<sequence>MNVLTFLLYPRYKLRRITQYTYSDSLTKTQKTVQLSEWSLSGKSYLSPEQYTWKYISESAPARVPFVCVSCSDRVYSMSVSNWIYYLPRSDDPAINAPDIFTLVAENWQGVGLDYGNPVVCLFIIML</sequence>